<reference evidence="13 14" key="1">
    <citation type="submission" date="2018-06" db="EMBL/GenBank/DDBJ databases">
        <title>Comparative genomics reveals the genomic features of Rhizophagus irregularis, R. cerebriforme, R. diaphanum and Gigaspora rosea, and their symbiotic lifestyle signature.</title>
        <authorList>
            <person name="Morin E."/>
            <person name="San Clemente H."/>
            <person name="Chen E.C.H."/>
            <person name="De La Providencia I."/>
            <person name="Hainaut M."/>
            <person name="Kuo A."/>
            <person name="Kohler A."/>
            <person name="Murat C."/>
            <person name="Tang N."/>
            <person name="Roy S."/>
            <person name="Loubradou J."/>
            <person name="Henrissat B."/>
            <person name="Grigoriev I.V."/>
            <person name="Corradi N."/>
            <person name="Roux C."/>
            <person name="Martin F.M."/>
        </authorList>
    </citation>
    <scope>NUCLEOTIDE SEQUENCE [LARGE SCALE GENOMIC DNA]</scope>
    <source>
        <strain evidence="13 14">DAOM 194757</strain>
    </source>
</reference>
<name>A0A397V7S4_9GLOM</name>
<feature type="domain" description="ABC transmembrane type-1" evidence="12">
    <location>
        <begin position="793"/>
        <end position="922"/>
    </location>
</feature>
<evidence type="ECO:0000256" key="3">
    <source>
        <dbReference type="ARBA" id="ARBA00022448"/>
    </source>
</evidence>
<feature type="domain" description="ABC transporter" evidence="11">
    <location>
        <begin position="472"/>
        <end position="725"/>
    </location>
</feature>
<keyword evidence="7 10" id="KW-1133">Transmembrane helix</keyword>
<dbReference type="CDD" id="cd03244">
    <property type="entry name" value="ABCC_MRP_domain2"/>
    <property type="match status" value="1"/>
</dbReference>
<feature type="transmembrane region" description="Helical" evidence="10">
    <location>
        <begin position="858"/>
        <end position="887"/>
    </location>
</feature>
<feature type="transmembrane region" description="Helical" evidence="10">
    <location>
        <begin position="222"/>
        <end position="255"/>
    </location>
</feature>
<feature type="compositionally biased region" description="Basic residues" evidence="9">
    <location>
        <begin position="438"/>
        <end position="452"/>
    </location>
</feature>
<feature type="transmembrane region" description="Helical" evidence="10">
    <location>
        <begin position="357"/>
        <end position="376"/>
    </location>
</feature>
<dbReference type="STRING" id="44941.A0A397V7S4"/>
<dbReference type="FunFam" id="1.20.1560.10:FF:000006">
    <property type="entry name" value="ATP-binding cassette, sub-family C (CFTR/MRP), member 9"/>
    <property type="match status" value="1"/>
</dbReference>
<evidence type="ECO:0000256" key="5">
    <source>
        <dbReference type="ARBA" id="ARBA00022741"/>
    </source>
</evidence>
<dbReference type="Pfam" id="PF00005">
    <property type="entry name" value="ABC_tran"/>
    <property type="match status" value="2"/>
</dbReference>
<organism evidence="13 14">
    <name type="scientific">Gigaspora rosea</name>
    <dbReference type="NCBI Taxonomy" id="44941"/>
    <lineage>
        <taxon>Eukaryota</taxon>
        <taxon>Fungi</taxon>
        <taxon>Fungi incertae sedis</taxon>
        <taxon>Mucoromycota</taxon>
        <taxon>Glomeromycotina</taxon>
        <taxon>Glomeromycetes</taxon>
        <taxon>Diversisporales</taxon>
        <taxon>Gigasporaceae</taxon>
        <taxon>Gigaspora</taxon>
    </lineage>
</organism>
<dbReference type="PROSITE" id="PS50893">
    <property type="entry name" value="ABC_TRANSPORTER_2"/>
    <property type="match status" value="2"/>
</dbReference>
<keyword evidence="3" id="KW-0813">Transport</keyword>
<dbReference type="EMBL" id="QKWP01000607">
    <property type="protein sequence ID" value="RIB17407.1"/>
    <property type="molecule type" value="Genomic_DNA"/>
</dbReference>
<evidence type="ECO:0000256" key="10">
    <source>
        <dbReference type="SAM" id="Phobius"/>
    </source>
</evidence>
<dbReference type="InterPro" id="IPR050173">
    <property type="entry name" value="ABC_transporter_C-like"/>
</dbReference>
<sequence>MLSSPSPTSSPNTELPETKANLFSKLTFWWLKDLMSLGYKRPLEKDDLYILNDARSAKFVTDKFEVEWKKESEKIVLGKKPSLIKALYRALWAKFCLMVVVRIVSDILTAISPLILKLILKFVSDAYFANLNNEIQPSTYIGYALIVAMFLIEMGAVMSFSLYTYYARETGLLSRTILITTIYRKASVLSGKARSLFTNGKITNLMSTDTTRIDFACSYFNIIWAAPIQICIILGLLIFNIGFSALAGFALLVILGPMQGKVMSLLAHIRTKATDVTDERVKLTQEILLGIRAIKYYAWEDSFADALNKLRNKEISLTRFLLIIRAAIAGVSMAFPIFASILSFITFSLTGGNLDVGIVFSSLALFNLLKIPLILLPISIGSVTDAYVAINRINDFLQADELSILPEYTPDEQYAIKITDGEFIWESAPPEIIDNSKKGKKKEKKSEKHKRNDNHENNTSLIIDNEKAPDNFTPADLTENFIGTQPPSKFQLSNINISIPHGKLVAIVGSVRSGKSSLLSSLVGEMKRMKGEVLFGGNVVYCPQTAWIQNATLKDNITFGLPFDEEKYRQVIKDCCLEPDLKWLPAGDLTEIGEKGINLSRGAVYYNADIVLLDDPLSAVDAHVGRYIFTNCIQGALAKKTRLLVTHHLHYLPQVDYDGKTFSKLFAEYGADNDGEIKNDEELILDEKENKNDQIFALHKGLMSTEEQCRGAVNNDVYLAYFRNAGGLLSILIIIFLLIMMQGANLGNNFWLSFWSSNTFDFPVKLYVYTFKIYGISNCNGCLLRMGSRSRDFGVLCGVAFSYSGVKAAKRLHDNAIKRVLRAPTSFFNTTPLGRIINRFSKDVDTCDSLLSESYRLFFITLSMVFTWFIILLVPLVILYYLVALFYRASNRELKRLDSVLRSSLYAHFSETLTGLPIIRAYLRLNTITNVLVFFAGLLAIIFRFNVAPSITGLVLSYALQICATINWCIEQAAEVEANMNSVERLVHYSDNLEVEAENIIPDKKPPSGWPALLKGISIDIMAAEKIGIVGRTGCGKSTLATSFFRFIEATSGSIVIDDVDISTIGLKDLRSNITIIPQDPVLFDGTIRSNLDPFNEHTDLELWNALRSVHLIKNTSLISEKEESEDILYISDQINSEQELIMLDSPVKENFSQGQQQLIAMARALVRRSKLIIMDEATASMDFQTDNLIQTTIREEFKDNTVITIAHRLRTVADYDRILVMDAGNVVEFDIPYLLMQKSDGLFREMCERSGEFAELMEIAKQKYESISQTHLFYLLLYSII</sequence>
<keyword evidence="5" id="KW-0547">Nucleotide-binding</keyword>
<evidence type="ECO:0000313" key="14">
    <source>
        <dbReference type="Proteomes" id="UP000266673"/>
    </source>
</evidence>
<keyword evidence="6" id="KW-0067">ATP-binding</keyword>
<feature type="transmembrane region" description="Helical" evidence="10">
    <location>
        <begin position="320"/>
        <end position="345"/>
    </location>
</feature>
<dbReference type="CDD" id="cd18597">
    <property type="entry name" value="ABC_6TM_YOR1_D1_like"/>
    <property type="match status" value="1"/>
</dbReference>
<dbReference type="Gene3D" id="1.20.1560.10">
    <property type="entry name" value="ABC transporter type 1, transmembrane domain"/>
    <property type="match status" value="2"/>
</dbReference>
<dbReference type="InterPro" id="IPR011527">
    <property type="entry name" value="ABC1_TM_dom"/>
</dbReference>
<dbReference type="PROSITE" id="PS00211">
    <property type="entry name" value="ABC_TRANSPORTER_1"/>
    <property type="match status" value="1"/>
</dbReference>
<dbReference type="Proteomes" id="UP000266673">
    <property type="component" value="Unassembled WGS sequence"/>
</dbReference>
<evidence type="ECO:0000256" key="9">
    <source>
        <dbReference type="SAM" id="MobiDB-lite"/>
    </source>
</evidence>
<evidence type="ECO:0000256" key="8">
    <source>
        <dbReference type="ARBA" id="ARBA00023136"/>
    </source>
</evidence>
<evidence type="ECO:0000256" key="1">
    <source>
        <dbReference type="ARBA" id="ARBA00004141"/>
    </source>
</evidence>
<keyword evidence="4 10" id="KW-0812">Transmembrane</keyword>
<protein>
    <submittedName>
        <fullName evidence="13">P-loop containing nucleoside triphosphate hydrolase protein</fullName>
    </submittedName>
</protein>
<evidence type="ECO:0000259" key="12">
    <source>
        <dbReference type="PROSITE" id="PS50929"/>
    </source>
</evidence>
<dbReference type="GO" id="GO:0016887">
    <property type="term" value="F:ATP hydrolysis activity"/>
    <property type="evidence" value="ECO:0007669"/>
    <property type="project" value="InterPro"/>
</dbReference>
<keyword evidence="13" id="KW-0378">Hydrolase</keyword>
<dbReference type="PANTHER" id="PTHR24223">
    <property type="entry name" value="ATP-BINDING CASSETTE SUB-FAMILY C"/>
    <property type="match status" value="1"/>
</dbReference>
<dbReference type="PANTHER" id="PTHR24223:SF456">
    <property type="entry name" value="MULTIDRUG RESISTANCE-ASSOCIATED PROTEIN LETHAL(2)03659"/>
    <property type="match status" value="1"/>
</dbReference>
<dbReference type="SMART" id="SM00382">
    <property type="entry name" value="AAA"/>
    <property type="match status" value="2"/>
</dbReference>
<feature type="transmembrane region" description="Helical" evidence="10">
    <location>
        <begin position="725"/>
        <end position="744"/>
    </location>
</feature>
<evidence type="ECO:0000256" key="7">
    <source>
        <dbReference type="ARBA" id="ARBA00022989"/>
    </source>
</evidence>
<feature type="transmembrane region" description="Helical" evidence="10">
    <location>
        <begin position="140"/>
        <end position="166"/>
    </location>
</feature>
<dbReference type="SUPFAM" id="SSF90123">
    <property type="entry name" value="ABC transporter transmembrane region"/>
    <property type="match status" value="2"/>
</dbReference>
<evidence type="ECO:0000259" key="11">
    <source>
        <dbReference type="PROSITE" id="PS50893"/>
    </source>
</evidence>
<keyword evidence="14" id="KW-1185">Reference proteome</keyword>
<comment type="caution">
    <text evidence="13">The sequence shown here is derived from an EMBL/GenBank/DDBJ whole genome shotgun (WGS) entry which is preliminary data.</text>
</comment>
<comment type="similarity">
    <text evidence="2">Belongs to the ABC transporter superfamily. ABCC family. Conjugate transporter (TC 3.A.1.208) subfamily.</text>
</comment>
<dbReference type="OrthoDB" id="6500128at2759"/>
<evidence type="ECO:0000256" key="6">
    <source>
        <dbReference type="ARBA" id="ARBA00022840"/>
    </source>
</evidence>
<dbReference type="InterPro" id="IPR027417">
    <property type="entry name" value="P-loop_NTPase"/>
</dbReference>
<dbReference type="Pfam" id="PF00664">
    <property type="entry name" value="ABC_membrane"/>
    <property type="match status" value="2"/>
</dbReference>
<proteinExistence type="inferred from homology"/>
<accession>A0A397V7S4</accession>
<comment type="subcellular location">
    <subcellularLocation>
        <location evidence="1">Membrane</location>
        <topology evidence="1">Multi-pass membrane protein</topology>
    </subcellularLocation>
</comment>
<dbReference type="FunFam" id="3.40.50.300:FF:000630">
    <property type="entry name" value="ATP-binding cassette (ABC) transporter, putative"/>
    <property type="match status" value="1"/>
</dbReference>
<dbReference type="GO" id="GO:0005524">
    <property type="term" value="F:ATP binding"/>
    <property type="evidence" value="ECO:0007669"/>
    <property type="project" value="UniProtKB-KW"/>
</dbReference>
<dbReference type="InterPro" id="IPR017871">
    <property type="entry name" value="ABC_transporter-like_CS"/>
</dbReference>
<dbReference type="Gene3D" id="3.40.50.300">
    <property type="entry name" value="P-loop containing nucleotide triphosphate hydrolases"/>
    <property type="match status" value="2"/>
</dbReference>
<feature type="region of interest" description="Disordered" evidence="9">
    <location>
        <begin position="432"/>
        <end position="460"/>
    </location>
</feature>
<dbReference type="PROSITE" id="PS50929">
    <property type="entry name" value="ABC_TM1F"/>
    <property type="match status" value="2"/>
</dbReference>
<dbReference type="GO" id="GO:0140359">
    <property type="term" value="F:ABC-type transporter activity"/>
    <property type="evidence" value="ECO:0007669"/>
    <property type="project" value="InterPro"/>
</dbReference>
<evidence type="ECO:0000256" key="4">
    <source>
        <dbReference type="ARBA" id="ARBA00022692"/>
    </source>
</evidence>
<feature type="domain" description="ABC transmembrane type-1" evidence="12">
    <location>
        <begin position="97"/>
        <end position="385"/>
    </location>
</feature>
<evidence type="ECO:0000256" key="2">
    <source>
        <dbReference type="ARBA" id="ARBA00009726"/>
    </source>
</evidence>
<dbReference type="FunFam" id="3.40.50.300:FF:000997">
    <property type="entry name" value="Multidrug resistance-associated protein 1"/>
    <property type="match status" value="1"/>
</dbReference>
<dbReference type="SUPFAM" id="SSF52540">
    <property type="entry name" value="P-loop containing nucleoside triphosphate hydrolases"/>
    <property type="match status" value="2"/>
</dbReference>
<feature type="domain" description="ABC transporter" evidence="11">
    <location>
        <begin position="995"/>
        <end position="1249"/>
    </location>
</feature>
<dbReference type="InterPro" id="IPR003439">
    <property type="entry name" value="ABC_transporter-like_ATP-bd"/>
</dbReference>
<dbReference type="CDD" id="cd03250">
    <property type="entry name" value="ABCC_MRP_domain1"/>
    <property type="match status" value="1"/>
</dbReference>
<dbReference type="GO" id="GO:0016020">
    <property type="term" value="C:membrane"/>
    <property type="evidence" value="ECO:0007669"/>
    <property type="project" value="UniProtKB-SubCell"/>
</dbReference>
<gene>
    <name evidence="13" type="ORF">C2G38_2313914</name>
</gene>
<evidence type="ECO:0000313" key="13">
    <source>
        <dbReference type="EMBL" id="RIB17407.1"/>
    </source>
</evidence>
<feature type="transmembrane region" description="Helical" evidence="10">
    <location>
        <begin position="927"/>
        <end position="945"/>
    </location>
</feature>
<dbReference type="InterPro" id="IPR036640">
    <property type="entry name" value="ABC1_TM_sf"/>
</dbReference>
<keyword evidence="8 10" id="KW-0472">Membrane</keyword>
<dbReference type="InterPro" id="IPR003593">
    <property type="entry name" value="AAA+_ATPase"/>
</dbReference>